<protein>
    <submittedName>
        <fullName evidence="3">Response regulator receiver protein</fullName>
    </submittedName>
</protein>
<dbReference type="PROSITE" id="PS50110">
    <property type="entry name" value="RESPONSE_REGULATORY"/>
    <property type="match status" value="1"/>
</dbReference>
<feature type="modified residue" description="4-aspartylphosphate" evidence="1">
    <location>
        <position position="61"/>
    </location>
</feature>
<dbReference type="SMART" id="SM00448">
    <property type="entry name" value="REC"/>
    <property type="match status" value="1"/>
</dbReference>
<dbReference type="InterPro" id="IPR052893">
    <property type="entry name" value="TCS_response_regulator"/>
</dbReference>
<reference evidence="3" key="1">
    <citation type="submission" date="2018-01" db="EMBL/GenBank/DDBJ databases">
        <authorList>
            <person name="Regsiter A."/>
            <person name="William W."/>
        </authorList>
    </citation>
    <scope>NUCLEOTIDE SEQUENCE</scope>
    <source>
        <strain evidence="3">TRIP AH-1</strain>
    </source>
</reference>
<dbReference type="PANTHER" id="PTHR44520">
    <property type="entry name" value="RESPONSE REGULATOR RCP1-RELATED"/>
    <property type="match status" value="1"/>
</dbReference>
<proteinExistence type="predicted"/>
<dbReference type="InterPro" id="IPR011006">
    <property type="entry name" value="CheY-like_superfamily"/>
</dbReference>
<keyword evidence="1" id="KW-0597">Phosphoprotein</keyword>
<dbReference type="AlphaFoldDB" id="A0A445MR61"/>
<dbReference type="CDD" id="cd17557">
    <property type="entry name" value="REC_Rcp-like"/>
    <property type="match status" value="1"/>
</dbReference>
<dbReference type="SUPFAM" id="SSF52172">
    <property type="entry name" value="CheY-like"/>
    <property type="match status" value="1"/>
</dbReference>
<dbReference type="InterPro" id="IPR001789">
    <property type="entry name" value="Sig_transdc_resp-reg_receiver"/>
</dbReference>
<dbReference type="Gene3D" id="3.40.50.2300">
    <property type="match status" value="1"/>
</dbReference>
<dbReference type="GO" id="GO:0000160">
    <property type="term" value="P:phosphorelay signal transduction system"/>
    <property type="evidence" value="ECO:0007669"/>
    <property type="project" value="InterPro"/>
</dbReference>
<dbReference type="PANTHER" id="PTHR44520:SF2">
    <property type="entry name" value="RESPONSE REGULATOR RCP1"/>
    <property type="match status" value="1"/>
</dbReference>
<feature type="domain" description="Response regulatory" evidence="2">
    <location>
        <begin position="8"/>
        <end position="128"/>
    </location>
</feature>
<accession>A0A445MR61</accession>
<sequence>MKVLDKPVVVMADDDEDDCLLARDAFKQSGSPGVFQCVEDGTKLLDLLSKSHTLPALILLDLNMPRKDGRQILKEMKDTCRFKNIPVVVFTTSREEKDMTLCREIGANSFVTKPVLFDDWVRIMRSLADKWLTC</sequence>
<evidence type="ECO:0000313" key="3">
    <source>
        <dbReference type="EMBL" id="SPD71974.1"/>
    </source>
</evidence>
<organism evidence="3">
    <name type="scientific">uncultured Desulfobacterium sp</name>
    <dbReference type="NCBI Taxonomy" id="201089"/>
    <lineage>
        <taxon>Bacteria</taxon>
        <taxon>Pseudomonadati</taxon>
        <taxon>Thermodesulfobacteriota</taxon>
        <taxon>Desulfobacteria</taxon>
        <taxon>Desulfobacterales</taxon>
        <taxon>Desulfobacteriaceae</taxon>
        <taxon>Desulfobacterium</taxon>
        <taxon>environmental samples</taxon>
    </lineage>
</organism>
<evidence type="ECO:0000259" key="2">
    <source>
        <dbReference type="PROSITE" id="PS50110"/>
    </source>
</evidence>
<dbReference type="Pfam" id="PF00072">
    <property type="entry name" value="Response_reg"/>
    <property type="match status" value="1"/>
</dbReference>
<evidence type="ECO:0000256" key="1">
    <source>
        <dbReference type="PROSITE-ProRule" id="PRU00169"/>
    </source>
</evidence>
<name>A0A445MR61_9BACT</name>
<dbReference type="EMBL" id="OJIN01000019">
    <property type="protein sequence ID" value="SPD71974.1"/>
    <property type="molecule type" value="Genomic_DNA"/>
</dbReference>
<gene>
    <name evidence="3" type="ORF">PITCH_A1150009</name>
</gene>